<comment type="caution">
    <text evidence="2">The sequence shown here is derived from an EMBL/GenBank/DDBJ whole genome shotgun (WGS) entry which is preliminary data.</text>
</comment>
<dbReference type="Proteomes" id="UP001152795">
    <property type="component" value="Unassembled WGS sequence"/>
</dbReference>
<dbReference type="OrthoDB" id="6149502at2759"/>
<dbReference type="InterPro" id="IPR058913">
    <property type="entry name" value="Integrase_dom_put"/>
</dbReference>
<evidence type="ECO:0000313" key="2">
    <source>
        <dbReference type="EMBL" id="CAB3983908.1"/>
    </source>
</evidence>
<accession>A0A7D9DEN4</accession>
<protein>
    <recommendedName>
        <fullName evidence="1">Integrase core domain-containing protein</fullName>
    </recommendedName>
</protein>
<dbReference type="PANTHER" id="PTHR46791">
    <property type="entry name" value="EXPRESSED PROTEIN"/>
    <property type="match status" value="1"/>
</dbReference>
<reference evidence="2" key="1">
    <citation type="submission" date="2020-04" db="EMBL/GenBank/DDBJ databases">
        <authorList>
            <person name="Alioto T."/>
            <person name="Alioto T."/>
            <person name="Gomez Garrido J."/>
        </authorList>
    </citation>
    <scope>NUCLEOTIDE SEQUENCE</scope>
    <source>
        <strain evidence="2">A484AB</strain>
    </source>
</reference>
<keyword evidence="3" id="KW-1185">Reference proteome</keyword>
<feature type="domain" description="Integrase core" evidence="1">
    <location>
        <begin position="208"/>
        <end position="333"/>
    </location>
</feature>
<dbReference type="Pfam" id="PF24764">
    <property type="entry name" value="rva_4"/>
    <property type="match status" value="1"/>
</dbReference>
<gene>
    <name evidence="2" type="ORF">PACLA_8A082898</name>
</gene>
<name>A0A7D9DEN4_PARCT</name>
<dbReference type="AlphaFoldDB" id="A0A7D9DEN4"/>
<sequence>MASLSTMSSVLEKFNLGCHIEKFREKITPDIVRHLSLYEFNKLGINNVSDVMALRIECTKYGIGKPTSQRDEFGNLKYEIPKEVLQSYLEEDFKISEIATMFSVSQSTIYRRMRFHGLSKLGFSDISDERLDTYVRSIAKDFPLCGEVMIKQLLRGKGIKVQRMRLRDSIHRVDECGVQARKKGRLHRRVYNVKGPNQLWHVDTNHKLYGLPNRVRTDKGLENVAIADYMIEKRGSNGGSIITGRSTHNQRIERLWRDVFQGVLSYYYHLFYFLEDQNFLDPINDKHIAALHYVYMNEINSKLKLWQRAWSNHRMRTVRSSPLRLWIAGQVQNPVGFQLSVDELQFYGVEGLEDIGGEQEEPGRPIFSPPILELTDDCITNLNSITSSQSDYNVGKYMMALEVIERHTIGN</sequence>
<dbReference type="PANTHER" id="PTHR46791:SF5">
    <property type="entry name" value="CLR5 DOMAIN-CONTAINING PROTEIN-RELATED"/>
    <property type="match status" value="1"/>
</dbReference>
<proteinExistence type="predicted"/>
<evidence type="ECO:0000313" key="3">
    <source>
        <dbReference type="Proteomes" id="UP001152795"/>
    </source>
</evidence>
<organism evidence="2 3">
    <name type="scientific">Paramuricea clavata</name>
    <name type="common">Red gorgonian</name>
    <name type="synonym">Violescent sea-whip</name>
    <dbReference type="NCBI Taxonomy" id="317549"/>
    <lineage>
        <taxon>Eukaryota</taxon>
        <taxon>Metazoa</taxon>
        <taxon>Cnidaria</taxon>
        <taxon>Anthozoa</taxon>
        <taxon>Octocorallia</taxon>
        <taxon>Malacalcyonacea</taxon>
        <taxon>Plexauridae</taxon>
        <taxon>Paramuricea</taxon>
    </lineage>
</organism>
<dbReference type="EMBL" id="CACRXK020000674">
    <property type="protein sequence ID" value="CAB3983908.1"/>
    <property type="molecule type" value="Genomic_DNA"/>
</dbReference>
<evidence type="ECO:0000259" key="1">
    <source>
        <dbReference type="Pfam" id="PF24764"/>
    </source>
</evidence>